<accession>A0A4Y2Q235</accession>
<sequence length="95" mass="10707">MFEILHAIFALHRRTMDWRIRWKTHGVVWISAAAQKILATKSISDSTGVLLKSEECGGQATVHHALNDTLRCYRKHLPKLGKRTIVTISDAASQI</sequence>
<dbReference type="AlphaFoldDB" id="A0A4Y2Q235"/>
<gene>
    <name evidence="1" type="ORF">AVEN_138566_1</name>
</gene>
<organism evidence="1 2">
    <name type="scientific">Araneus ventricosus</name>
    <name type="common">Orbweaver spider</name>
    <name type="synonym">Epeira ventricosa</name>
    <dbReference type="NCBI Taxonomy" id="182803"/>
    <lineage>
        <taxon>Eukaryota</taxon>
        <taxon>Metazoa</taxon>
        <taxon>Ecdysozoa</taxon>
        <taxon>Arthropoda</taxon>
        <taxon>Chelicerata</taxon>
        <taxon>Arachnida</taxon>
        <taxon>Araneae</taxon>
        <taxon>Araneomorphae</taxon>
        <taxon>Entelegynae</taxon>
        <taxon>Araneoidea</taxon>
        <taxon>Araneidae</taxon>
        <taxon>Araneus</taxon>
    </lineage>
</organism>
<dbReference type="Proteomes" id="UP000499080">
    <property type="component" value="Unassembled WGS sequence"/>
</dbReference>
<comment type="caution">
    <text evidence="1">The sequence shown here is derived from an EMBL/GenBank/DDBJ whole genome shotgun (WGS) entry which is preliminary data.</text>
</comment>
<proteinExistence type="predicted"/>
<dbReference type="EMBL" id="BGPR01012691">
    <property type="protein sequence ID" value="GBN57203.1"/>
    <property type="molecule type" value="Genomic_DNA"/>
</dbReference>
<evidence type="ECO:0000313" key="2">
    <source>
        <dbReference type="Proteomes" id="UP000499080"/>
    </source>
</evidence>
<reference evidence="1 2" key="1">
    <citation type="journal article" date="2019" name="Sci. Rep.">
        <title>Orb-weaving spider Araneus ventricosus genome elucidates the spidroin gene catalogue.</title>
        <authorList>
            <person name="Kono N."/>
            <person name="Nakamura H."/>
            <person name="Ohtoshi R."/>
            <person name="Moran D.A.P."/>
            <person name="Shinohara A."/>
            <person name="Yoshida Y."/>
            <person name="Fujiwara M."/>
            <person name="Mori M."/>
            <person name="Tomita M."/>
            <person name="Arakawa K."/>
        </authorList>
    </citation>
    <scope>NUCLEOTIDE SEQUENCE [LARGE SCALE GENOMIC DNA]</scope>
</reference>
<name>A0A4Y2Q235_ARAVE</name>
<keyword evidence="2" id="KW-1185">Reference proteome</keyword>
<evidence type="ECO:0000313" key="1">
    <source>
        <dbReference type="EMBL" id="GBN57203.1"/>
    </source>
</evidence>
<protein>
    <submittedName>
        <fullName evidence="1">Uncharacterized protein</fullName>
    </submittedName>
</protein>